<dbReference type="InterPro" id="IPR036851">
    <property type="entry name" value="Chloroperoxidase-like_sf"/>
</dbReference>
<keyword evidence="2 9" id="KW-0575">Peroxidase</keyword>
<reference evidence="9 10" key="1">
    <citation type="submission" date="2015-06" db="EMBL/GenBank/DDBJ databases">
        <title>Survival trade-offs in plant roots during colonization by closely related pathogenic and mutualistic fungi.</title>
        <authorList>
            <person name="Hacquard S."/>
            <person name="Kracher B."/>
            <person name="Hiruma K."/>
            <person name="Weinman A."/>
            <person name="Muench P."/>
            <person name="Garrido Oter R."/>
            <person name="Ver Loren van Themaat E."/>
            <person name="Dallerey J.-F."/>
            <person name="Damm U."/>
            <person name="Henrissat B."/>
            <person name="Lespinet O."/>
            <person name="Thon M."/>
            <person name="Kemen E."/>
            <person name="McHardy A.C."/>
            <person name="Schulze-Lefert P."/>
            <person name="O'Connell R.J."/>
        </authorList>
    </citation>
    <scope>NUCLEOTIDE SEQUENCE [LARGE SCALE GENOMIC DNA]</scope>
    <source>
        <strain evidence="9 10">0861</strain>
    </source>
</reference>
<keyword evidence="6" id="KW-0408">Iron</keyword>
<dbReference type="STRING" id="708197.A0A166XFC4"/>
<evidence type="ECO:0000313" key="10">
    <source>
        <dbReference type="Proteomes" id="UP000076552"/>
    </source>
</evidence>
<protein>
    <submittedName>
        <fullName evidence="9">Sterigmatocystin biosynthesis peroxidase stcc (Chloroperoxidase)</fullName>
    </submittedName>
</protein>
<dbReference type="Proteomes" id="UP000076552">
    <property type="component" value="Unassembled WGS sequence"/>
</dbReference>
<gene>
    <name evidence="9" type="ORF">CT0861_00847</name>
</gene>
<organism evidence="9 10">
    <name type="scientific">Colletotrichum tofieldiae</name>
    <dbReference type="NCBI Taxonomy" id="708197"/>
    <lineage>
        <taxon>Eukaryota</taxon>
        <taxon>Fungi</taxon>
        <taxon>Dikarya</taxon>
        <taxon>Ascomycota</taxon>
        <taxon>Pezizomycotina</taxon>
        <taxon>Sordariomycetes</taxon>
        <taxon>Hypocreomycetidae</taxon>
        <taxon>Glomerellales</taxon>
        <taxon>Glomerellaceae</taxon>
        <taxon>Colletotrichum</taxon>
        <taxon>Colletotrichum spaethianum species complex</taxon>
    </lineage>
</organism>
<dbReference type="PANTHER" id="PTHR33577">
    <property type="entry name" value="STERIGMATOCYSTIN BIOSYNTHESIS PEROXIDASE STCC-RELATED"/>
    <property type="match status" value="1"/>
</dbReference>
<dbReference type="SUPFAM" id="SSF47571">
    <property type="entry name" value="Cloroperoxidase"/>
    <property type="match status" value="1"/>
</dbReference>
<dbReference type="Pfam" id="PF01328">
    <property type="entry name" value="Peroxidase_2"/>
    <property type="match status" value="1"/>
</dbReference>
<dbReference type="GO" id="GO:0004601">
    <property type="term" value="F:peroxidase activity"/>
    <property type="evidence" value="ECO:0007669"/>
    <property type="project" value="UniProtKB-KW"/>
</dbReference>
<comment type="similarity">
    <text evidence="7">Belongs to the chloroperoxidase family.</text>
</comment>
<evidence type="ECO:0000259" key="8">
    <source>
        <dbReference type="PROSITE" id="PS51405"/>
    </source>
</evidence>
<accession>A0A166XFC4</accession>
<evidence type="ECO:0000256" key="1">
    <source>
        <dbReference type="ARBA" id="ARBA00001970"/>
    </source>
</evidence>
<dbReference type="Gene3D" id="1.10.489.10">
    <property type="entry name" value="Chloroperoxidase-like"/>
    <property type="match status" value="1"/>
</dbReference>
<comment type="caution">
    <text evidence="9">The sequence shown here is derived from an EMBL/GenBank/DDBJ whole genome shotgun (WGS) entry which is preliminary data.</text>
</comment>
<dbReference type="PROSITE" id="PS51405">
    <property type="entry name" value="HEME_HALOPEROXIDASE"/>
    <property type="match status" value="1"/>
</dbReference>
<evidence type="ECO:0000256" key="2">
    <source>
        <dbReference type="ARBA" id="ARBA00022559"/>
    </source>
</evidence>
<evidence type="ECO:0000256" key="5">
    <source>
        <dbReference type="ARBA" id="ARBA00023002"/>
    </source>
</evidence>
<dbReference type="InterPro" id="IPR000028">
    <property type="entry name" value="Chloroperoxidase"/>
</dbReference>
<dbReference type="PANTHER" id="PTHR33577:SF19">
    <property type="entry name" value="HEME HALOPEROXIDASE FAMILY PROFILE DOMAIN-CONTAINING PROTEIN-RELATED"/>
    <property type="match status" value="1"/>
</dbReference>
<dbReference type="AlphaFoldDB" id="A0A166XFC4"/>
<sequence>MRRMNGFSLELAIVSRSPCPGLNAIANHGYLPRDGENISLEILTKALNETANLHSSLSEFLGDLALKLSTTGDPKTFHLNDIAAHGDFIEHDASLSRADAYFGDNLSFNKTIWAGSKSILFAQDPIPLASFSKARAARFKASMAGNPEFHVTEDQKSGSLLEMATISKLFRINNTTEASSEWIRVLFGQ</sequence>
<proteinExistence type="inferred from homology"/>
<keyword evidence="5" id="KW-0560">Oxidoreductase</keyword>
<comment type="cofactor">
    <cofactor evidence="1">
        <name>heme b</name>
        <dbReference type="ChEBI" id="CHEBI:60344"/>
    </cofactor>
</comment>
<evidence type="ECO:0000256" key="4">
    <source>
        <dbReference type="ARBA" id="ARBA00022723"/>
    </source>
</evidence>
<keyword evidence="3" id="KW-0349">Heme</keyword>
<dbReference type="GO" id="GO:0046872">
    <property type="term" value="F:metal ion binding"/>
    <property type="evidence" value="ECO:0007669"/>
    <property type="project" value="UniProtKB-KW"/>
</dbReference>
<feature type="domain" description="Heme haloperoxidase family profile" evidence="8">
    <location>
        <begin position="3"/>
        <end position="189"/>
    </location>
</feature>
<keyword evidence="4" id="KW-0479">Metal-binding</keyword>
<dbReference type="EMBL" id="LFIV01000014">
    <property type="protein sequence ID" value="KZL76550.1"/>
    <property type="molecule type" value="Genomic_DNA"/>
</dbReference>
<evidence type="ECO:0000256" key="6">
    <source>
        <dbReference type="ARBA" id="ARBA00023004"/>
    </source>
</evidence>
<evidence type="ECO:0000256" key="3">
    <source>
        <dbReference type="ARBA" id="ARBA00022617"/>
    </source>
</evidence>
<evidence type="ECO:0000256" key="7">
    <source>
        <dbReference type="ARBA" id="ARBA00025795"/>
    </source>
</evidence>
<keyword evidence="10" id="KW-1185">Reference proteome</keyword>
<name>A0A166XFC4_9PEZI</name>
<evidence type="ECO:0000313" key="9">
    <source>
        <dbReference type="EMBL" id="KZL76550.1"/>
    </source>
</evidence>